<dbReference type="InterPro" id="IPR036388">
    <property type="entry name" value="WH-like_DNA-bd_sf"/>
</dbReference>
<proteinExistence type="predicted"/>
<dbReference type="InterPro" id="IPR036390">
    <property type="entry name" value="WH_DNA-bd_sf"/>
</dbReference>
<dbReference type="GO" id="GO:0006950">
    <property type="term" value="P:response to stress"/>
    <property type="evidence" value="ECO:0007669"/>
    <property type="project" value="TreeGrafter"/>
</dbReference>
<dbReference type="SMART" id="SM00347">
    <property type="entry name" value="HTH_MARR"/>
    <property type="match status" value="1"/>
</dbReference>
<dbReference type="Proteomes" id="UP000464468">
    <property type="component" value="Chromosome"/>
</dbReference>
<dbReference type="InterPro" id="IPR000835">
    <property type="entry name" value="HTH_MarR-typ"/>
</dbReference>
<evidence type="ECO:0000259" key="2">
    <source>
        <dbReference type="PROSITE" id="PS50995"/>
    </source>
</evidence>
<protein>
    <submittedName>
        <fullName evidence="3">MarR family transcriptional regulator</fullName>
    </submittedName>
</protein>
<sequence>MQTLLGYVRSGEPDLTNRQMALLLLVCLQPGPHTVRGLAAALNVSKPVITRALNRLGALGYLRRERDDADRRNIFVAPTREGTRFLEHFGKFITAGTAGRVTDAQPDEPRRAREPAHA</sequence>
<dbReference type="Pfam" id="PF12802">
    <property type="entry name" value="MarR_2"/>
    <property type="match status" value="1"/>
</dbReference>
<accession>A0A7Z2NXN7</accession>
<keyword evidence="4" id="KW-1185">Reference proteome</keyword>
<dbReference type="KEGG" id="schy:GVO57_00395"/>
<dbReference type="AlphaFoldDB" id="A0A7Z2NXN7"/>
<feature type="domain" description="HTH marR-type" evidence="2">
    <location>
        <begin position="1"/>
        <end position="118"/>
    </location>
</feature>
<reference evidence="3 4" key="1">
    <citation type="submission" date="2020-01" db="EMBL/GenBank/DDBJ databases">
        <title>Sphingomonas sp. C33 whole genome sequece.</title>
        <authorList>
            <person name="Park C."/>
        </authorList>
    </citation>
    <scope>NUCLEOTIDE SEQUENCE [LARGE SCALE GENOMIC DNA]</scope>
    <source>
        <strain evidence="3 4">C33</strain>
    </source>
</reference>
<dbReference type="GO" id="GO:0003700">
    <property type="term" value="F:DNA-binding transcription factor activity"/>
    <property type="evidence" value="ECO:0007669"/>
    <property type="project" value="InterPro"/>
</dbReference>
<name>A0A7Z2NXN7_9SPHN</name>
<organism evidence="3 4">
    <name type="scientific">Sphingomonas changnyeongensis</name>
    <dbReference type="NCBI Taxonomy" id="2698679"/>
    <lineage>
        <taxon>Bacteria</taxon>
        <taxon>Pseudomonadati</taxon>
        <taxon>Pseudomonadota</taxon>
        <taxon>Alphaproteobacteria</taxon>
        <taxon>Sphingomonadales</taxon>
        <taxon>Sphingomonadaceae</taxon>
        <taxon>Sphingomonas</taxon>
    </lineage>
</organism>
<evidence type="ECO:0000313" key="3">
    <source>
        <dbReference type="EMBL" id="QHL91701.1"/>
    </source>
</evidence>
<evidence type="ECO:0000313" key="4">
    <source>
        <dbReference type="Proteomes" id="UP000464468"/>
    </source>
</evidence>
<dbReference type="EMBL" id="CP047895">
    <property type="protein sequence ID" value="QHL91701.1"/>
    <property type="molecule type" value="Genomic_DNA"/>
</dbReference>
<dbReference type="PROSITE" id="PS50995">
    <property type="entry name" value="HTH_MARR_2"/>
    <property type="match status" value="1"/>
</dbReference>
<evidence type="ECO:0000256" key="1">
    <source>
        <dbReference type="SAM" id="MobiDB-lite"/>
    </source>
</evidence>
<feature type="region of interest" description="Disordered" evidence="1">
    <location>
        <begin position="97"/>
        <end position="118"/>
    </location>
</feature>
<dbReference type="SUPFAM" id="SSF46785">
    <property type="entry name" value="Winged helix' DNA-binding domain"/>
    <property type="match status" value="1"/>
</dbReference>
<dbReference type="Gene3D" id="1.10.10.10">
    <property type="entry name" value="Winged helix-like DNA-binding domain superfamily/Winged helix DNA-binding domain"/>
    <property type="match status" value="1"/>
</dbReference>
<dbReference type="PANTHER" id="PTHR33164">
    <property type="entry name" value="TRANSCRIPTIONAL REGULATOR, MARR FAMILY"/>
    <property type="match status" value="1"/>
</dbReference>
<dbReference type="InterPro" id="IPR039422">
    <property type="entry name" value="MarR/SlyA-like"/>
</dbReference>
<feature type="compositionally biased region" description="Basic and acidic residues" evidence="1">
    <location>
        <begin position="107"/>
        <end position="118"/>
    </location>
</feature>
<dbReference type="PANTHER" id="PTHR33164:SF43">
    <property type="entry name" value="HTH-TYPE TRANSCRIPTIONAL REPRESSOR YETL"/>
    <property type="match status" value="1"/>
</dbReference>
<gene>
    <name evidence="3" type="ORF">GVO57_00395</name>
</gene>